<feature type="transmembrane region" description="Helical" evidence="1">
    <location>
        <begin position="12"/>
        <end position="32"/>
    </location>
</feature>
<keyword evidence="3" id="KW-1185">Reference proteome</keyword>
<dbReference type="AlphaFoldDB" id="A0A1M5D7C3"/>
<evidence type="ECO:0000313" key="2">
    <source>
        <dbReference type="EMBL" id="SHF62949.1"/>
    </source>
</evidence>
<organism evidence="2 3">
    <name type="scientific">Flavobacterium fontis</name>
    <dbReference type="NCBI Taxonomy" id="1124188"/>
    <lineage>
        <taxon>Bacteria</taxon>
        <taxon>Pseudomonadati</taxon>
        <taxon>Bacteroidota</taxon>
        <taxon>Flavobacteriia</taxon>
        <taxon>Flavobacteriales</taxon>
        <taxon>Flavobacteriaceae</taxon>
        <taxon>Flavobacterium</taxon>
    </lineage>
</organism>
<evidence type="ECO:0000256" key="1">
    <source>
        <dbReference type="SAM" id="Phobius"/>
    </source>
</evidence>
<accession>A0A1M5D7C3</accession>
<reference evidence="2 3" key="1">
    <citation type="submission" date="2016-11" db="EMBL/GenBank/DDBJ databases">
        <authorList>
            <person name="Jaros S."/>
            <person name="Januszkiewicz K."/>
            <person name="Wedrychowicz H."/>
        </authorList>
    </citation>
    <scope>NUCLEOTIDE SEQUENCE [LARGE SCALE GENOMIC DNA]</scope>
    <source>
        <strain evidence="2 3">DSM 25660</strain>
    </source>
</reference>
<dbReference type="RefSeq" id="WP_073364394.1">
    <property type="nucleotide sequence ID" value="NZ_FQVQ01000014.1"/>
</dbReference>
<keyword evidence="1" id="KW-0472">Membrane</keyword>
<name>A0A1M5D7C3_9FLAO</name>
<keyword evidence="1" id="KW-0812">Transmembrane</keyword>
<feature type="transmembrane region" description="Helical" evidence="1">
    <location>
        <begin position="104"/>
        <end position="123"/>
    </location>
</feature>
<dbReference type="EMBL" id="FQVQ01000014">
    <property type="protein sequence ID" value="SHF62949.1"/>
    <property type="molecule type" value="Genomic_DNA"/>
</dbReference>
<keyword evidence="1" id="KW-1133">Transmembrane helix</keyword>
<dbReference type="Proteomes" id="UP000184147">
    <property type="component" value="Unassembled WGS sequence"/>
</dbReference>
<evidence type="ECO:0000313" key="3">
    <source>
        <dbReference type="Proteomes" id="UP000184147"/>
    </source>
</evidence>
<feature type="transmembrane region" description="Helical" evidence="1">
    <location>
        <begin position="129"/>
        <end position="146"/>
    </location>
</feature>
<proteinExistence type="predicted"/>
<gene>
    <name evidence="2" type="ORF">SAMN05444377_11427</name>
</gene>
<sequence length="159" mass="18343">MKTNFLFPNSWKIVGWLLFIPGIILVLIGSFLNLSIDDLLQTQVWALYSDPFLGTSGWFEWVENGIADELLTVMVIGGGLLVGFSKMKNEDEMIASLRYESLVWATYLNYGIILFTTLFVFGVAYMNVLIHNLFTLLFFFILRFHYRIYCVSKSADHEE</sequence>
<dbReference type="STRING" id="1124188.SAMN05444377_11427"/>
<feature type="transmembrane region" description="Helical" evidence="1">
    <location>
        <begin position="66"/>
        <end position="84"/>
    </location>
</feature>
<protein>
    <submittedName>
        <fullName evidence="2">Uncharacterized protein</fullName>
    </submittedName>
</protein>
<dbReference type="OrthoDB" id="894278at2"/>